<feature type="domain" description="CHAD" evidence="2">
    <location>
        <begin position="8"/>
        <end position="287"/>
    </location>
</feature>
<protein>
    <recommendedName>
        <fullName evidence="2">CHAD domain-containing protein</fullName>
    </recommendedName>
</protein>
<dbReference type="Gene3D" id="1.40.20.10">
    <property type="entry name" value="CHAD domain"/>
    <property type="match status" value="1"/>
</dbReference>
<evidence type="ECO:0000259" key="2">
    <source>
        <dbReference type="PROSITE" id="PS51708"/>
    </source>
</evidence>
<name>A0A7W7EIA8_9HYPH</name>
<reference evidence="3 4" key="1">
    <citation type="submission" date="2020-08" db="EMBL/GenBank/DDBJ databases">
        <title>Genomic Encyclopedia of Type Strains, Phase IV (KMG-V): Genome sequencing to study the core and pangenomes of soil and plant-associated prokaryotes.</title>
        <authorList>
            <person name="Whitman W."/>
        </authorList>
    </citation>
    <scope>NUCLEOTIDE SEQUENCE [LARGE SCALE GENOMIC DNA]</scope>
    <source>
        <strain evidence="3 4">SEMIA 492</strain>
    </source>
</reference>
<dbReference type="PROSITE" id="PS51708">
    <property type="entry name" value="CHAD"/>
    <property type="match status" value="1"/>
</dbReference>
<dbReference type="OrthoDB" id="9810907at2"/>
<gene>
    <name evidence="3" type="ORF">GGE60_000653</name>
</gene>
<dbReference type="AlphaFoldDB" id="A0A7W7EIA8"/>
<accession>A0A7W7EIA8</accession>
<dbReference type="SMART" id="SM00880">
    <property type="entry name" value="CHAD"/>
    <property type="match status" value="1"/>
</dbReference>
<evidence type="ECO:0000256" key="1">
    <source>
        <dbReference type="SAM" id="Coils"/>
    </source>
</evidence>
<dbReference type="InterPro" id="IPR007899">
    <property type="entry name" value="CHAD_dom"/>
</dbReference>
<sequence>MSYRIRPDKAFDDEVQAAAAQQLGKVIAALTDRPEGLHEAVHTARKHIKRARALYRLVARRAPEFQQQENDRLREMARTLSSVRDATALIEAGRYLQETATSEDEAQALARVIDVLTARRDRLSAEETDLEEKAEKAVATCREALDALNATSFDSGRRATARIFQKSWRKVGCKATKALSECHAQGHIDQFHELRKRSQDCWMHHALLRDIWPAAMHAKQLEAKELVDILGRYLDLSMLSEVTDREPHLFNGSDDRARLLEAIISRQQTARHEALTKARWIFADEPKREARTIKRLWLEAGD</sequence>
<dbReference type="RefSeq" id="WP_028752798.1">
    <property type="nucleotide sequence ID" value="NZ_JACIIG010000001.1"/>
</dbReference>
<dbReference type="InterPro" id="IPR038186">
    <property type="entry name" value="CHAD_dom_sf"/>
</dbReference>
<proteinExistence type="predicted"/>
<keyword evidence="1" id="KW-0175">Coiled coil</keyword>
<dbReference type="EMBL" id="JACIIG010000001">
    <property type="protein sequence ID" value="MBB4566565.1"/>
    <property type="molecule type" value="Genomic_DNA"/>
</dbReference>
<dbReference type="Pfam" id="PF05235">
    <property type="entry name" value="CHAD"/>
    <property type="match status" value="1"/>
</dbReference>
<comment type="caution">
    <text evidence="3">The sequence shown here is derived from an EMBL/GenBank/DDBJ whole genome shotgun (WGS) entry which is preliminary data.</text>
</comment>
<dbReference type="PANTHER" id="PTHR39339:SF1">
    <property type="entry name" value="CHAD DOMAIN-CONTAINING PROTEIN"/>
    <property type="match status" value="1"/>
</dbReference>
<keyword evidence="4" id="KW-1185">Reference proteome</keyword>
<evidence type="ECO:0000313" key="3">
    <source>
        <dbReference type="EMBL" id="MBB4566565.1"/>
    </source>
</evidence>
<feature type="coiled-coil region" evidence="1">
    <location>
        <begin position="106"/>
        <end position="151"/>
    </location>
</feature>
<dbReference type="Proteomes" id="UP000543836">
    <property type="component" value="Unassembled WGS sequence"/>
</dbReference>
<organism evidence="3 4">
    <name type="scientific">Rhizobium leucaenae</name>
    <dbReference type="NCBI Taxonomy" id="29450"/>
    <lineage>
        <taxon>Bacteria</taxon>
        <taxon>Pseudomonadati</taxon>
        <taxon>Pseudomonadota</taxon>
        <taxon>Alphaproteobacteria</taxon>
        <taxon>Hyphomicrobiales</taxon>
        <taxon>Rhizobiaceae</taxon>
        <taxon>Rhizobium/Agrobacterium group</taxon>
        <taxon>Rhizobium</taxon>
    </lineage>
</organism>
<dbReference type="PANTHER" id="PTHR39339">
    <property type="entry name" value="SLR1444 PROTEIN"/>
    <property type="match status" value="1"/>
</dbReference>
<evidence type="ECO:0000313" key="4">
    <source>
        <dbReference type="Proteomes" id="UP000543836"/>
    </source>
</evidence>